<feature type="region of interest" description="Disordered" evidence="1">
    <location>
        <begin position="135"/>
        <end position="161"/>
    </location>
</feature>
<organism evidence="2 3">
    <name type="scientific">Dorcoceras hygrometricum</name>
    <dbReference type="NCBI Taxonomy" id="472368"/>
    <lineage>
        <taxon>Eukaryota</taxon>
        <taxon>Viridiplantae</taxon>
        <taxon>Streptophyta</taxon>
        <taxon>Embryophyta</taxon>
        <taxon>Tracheophyta</taxon>
        <taxon>Spermatophyta</taxon>
        <taxon>Magnoliopsida</taxon>
        <taxon>eudicotyledons</taxon>
        <taxon>Gunneridae</taxon>
        <taxon>Pentapetalae</taxon>
        <taxon>asterids</taxon>
        <taxon>lamiids</taxon>
        <taxon>Lamiales</taxon>
        <taxon>Gesneriaceae</taxon>
        <taxon>Didymocarpoideae</taxon>
        <taxon>Trichosporeae</taxon>
        <taxon>Loxocarpinae</taxon>
        <taxon>Dorcoceras</taxon>
    </lineage>
</organism>
<feature type="compositionally biased region" description="Polar residues" evidence="1">
    <location>
        <begin position="142"/>
        <end position="155"/>
    </location>
</feature>
<sequence>MPRGRSRARRQVPVESWAQNLEDDVGQTSVPVCRHVRQVDDEVDLLASRVDEMEFILVRFERMNPQTFMGAETSADAETWLEHIEGLFDRVHYDDACKLSLDTFQLRKNAHRWWRGASRAMTEMGVEYHGVVSVPRPDRNSSRSCTLPPSSTSFTDWYRET</sequence>
<accession>A0A2Z7D732</accession>
<evidence type="ECO:0000313" key="2">
    <source>
        <dbReference type="EMBL" id="KZV52691.1"/>
    </source>
</evidence>
<evidence type="ECO:0000256" key="1">
    <source>
        <dbReference type="SAM" id="MobiDB-lite"/>
    </source>
</evidence>
<name>A0A2Z7D732_9LAMI</name>
<dbReference type="Proteomes" id="UP000250235">
    <property type="component" value="Unassembled WGS sequence"/>
</dbReference>
<keyword evidence="3" id="KW-1185">Reference proteome</keyword>
<dbReference type="AlphaFoldDB" id="A0A2Z7D732"/>
<reference evidence="2 3" key="1">
    <citation type="journal article" date="2015" name="Proc. Natl. Acad. Sci. U.S.A.">
        <title>The resurrection genome of Boea hygrometrica: A blueprint for survival of dehydration.</title>
        <authorList>
            <person name="Xiao L."/>
            <person name="Yang G."/>
            <person name="Zhang L."/>
            <person name="Yang X."/>
            <person name="Zhao S."/>
            <person name="Ji Z."/>
            <person name="Zhou Q."/>
            <person name="Hu M."/>
            <person name="Wang Y."/>
            <person name="Chen M."/>
            <person name="Xu Y."/>
            <person name="Jin H."/>
            <person name="Xiao X."/>
            <person name="Hu G."/>
            <person name="Bao F."/>
            <person name="Hu Y."/>
            <person name="Wan P."/>
            <person name="Li L."/>
            <person name="Deng X."/>
            <person name="Kuang T."/>
            <person name="Xiang C."/>
            <person name="Zhu J.K."/>
            <person name="Oliver M.J."/>
            <person name="He Y."/>
        </authorList>
    </citation>
    <scope>NUCLEOTIDE SEQUENCE [LARGE SCALE GENOMIC DNA]</scope>
    <source>
        <strain evidence="3">cv. XS01</strain>
    </source>
</reference>
<dbReference type="OrthoDB" id="2272416at2759"/>
<evidence type="ECO:0000313" key="3">
    <source>
        <dbReference type="Proteomes" id="UP000250235"/>
    </source>
</evidence>
<protein>
    <submittedName>
        <fullName evidence="2">Uncharacterized protein</fullName>
    </submittedName>
</protein>
<dbReference type="EMBL" id="KQ991024">
    <property type="protein sequence ID" value="KZV52691.1"/>
    <property type="molecule type" value="Genomic_DNA"/>
</dbReference>
<gene>
    <name evidence="2" type="ORF">F511_22464</name>
</gene>
<proteinExistence type="predicted"/>